<evidence type="ECO:0000256" key="1">
    <source>
        <dbReference type="SAM" id="MobiDB-lite"/>
    </source>
</evidence>
<organism evidence="3 4">
    <name type="scientific">Eragrostis curvula</name>
    <name type="common">weeping love grass</name>
    <dbReference type="NCBI Taxonomy" id="38414"/>
    <lineage>
        <taxon>Eukaryota</taxon>
        <taxon>Viridiplantae</taxon>
        <taxon>Streptophyta</taxon>
        <taxon>Embryophyta</taxon>
        <taxon>Tracheophyta</taxon>
        <taxon>Spermatophyta</taxon>
        <taxon>Magnoliopsida</taxon>
        <taxon>Liliopsida</taxon>
        <taxon>Poales</taxon>
        <taxon>Poaceae</taxon>
        <taxon>PACMAD clade</taxon>
        <taxon>Chloridoideae</taxon>
        <taxon>Eragrostideae</taxon>
        <taxon>Eragrostidinae</taxon>
        <taxon>Eragrostis</taxon>
    </lineage>
</organism>
<reference evidence="3 4" key="1">
    <citation type="journal article" date="2019" name="Sci. Rep.">
        <title>A high-quality genome of Eragrostis curvula grass provides insights into Poaceae evolution and supports new strategies to enhance forage quality.</title>
        <authorList>
            <person name="Carballo J."/>
            <person name="Santos B.A.C.M."/>
            <person name="Zappacosta D."/>
            <person name="Garbus I."/>
            <person name="Selva J.P."/>
            <person name="Gallo C.A."/>
            <person name="Diaz A."/>
            <person name="Albertini E."/>
            <person name="Caccamo M."/>
            <person name="Echenique V."/>
        </authorList>
    </citation>
    <scope>NUCLEOTIDE SEQUENCE [LARGE SCALE GENOMIC DNA]</scope>
    <source>
        <strain evidence="4">cv. Victoria</strain>
        <tissue evidence="3">Leaf</tissue>
    </source>
</reference>
<dbReference type="Gramene" id="TVU22825">
    <property type="protein sequence ID" value="TVU22825"/>
    <property type="gene ID" value="EJB05_32545"/>
</dbReference>
<evidence type="ECO:0000259" key="2">
    <source>
        <dbReference type="Pfam" id="PF03732"/>
    </source>
</evidence>
<dbReference type="PANTHER" id="PTHR33223:SF6">
    <property type="entry name" value="CCHC-TYPE DOMAIN-CONTAINING PROTEIN"/>
    <property type="match status" value="1"/>
</dbReference>
<feature type="domain" description="Retrotransposon gag" evidence="2">
    <location>
        <begin position="221"/>
        <end position="325"/>
    </location>
</feature>
<name>A0A5J9UGE1_9POAL</name>
<sequence>MGRRHRGHGFVYTTTQSALAASASSSLRVARRPVRDATTPPAEAVPSPPDQQRARADNTTRGKRARQPSVSRAAFFQTVARRRQHHLKTQKYILPTSSIIKRAVWQPWVARPPTTPSPAATPQPAAGDEASISAGDAHQPPLPLTQPPKNSTLCPPPLQSPNNCPSSPTRTQPPAPASSPSSCLSHVFRGDPGECPDAHLGRFDRACRANGDATSATAARIFPASLDADAAVWYELTTAAGAVEDDSSSSPPPWDAVRAAFLDFFRPPGAADRARAEIRSLRQRPGEAVRRYHLRMQGILRRFPDRGADDVPDAFLKDAFVGGLDGEFQDWVVAQRPATLDEALSLAVTWERAESVRAARRAAKQAWRGGGEECAFCGVEGHEEAKCEARSGMRELWRRSSSRGRPGGAVAANEDGEEAGGGSGSTTLARLGSTRSTQYRCRKHRGSKKAAAESEVGGGEGNGRGRAQVTELTNLINIMDF</sequence>
<dbReference type="Proteomes" id="UP000324897">
    <property type="component" value="Unassembled WGS sequence"/>
</dbReference>
<feature type="compositionally biased region" description="Low complexity" evidence="1">
    <location>
        <begin position="425"/>
        <end position="434"/>
    </location>
</feature>
<dbReference type="EMBL" id="RWGY01000026">
    <property type="protein sequence ID" value="TVU22825.1"/>
    <property type="molecule type" value="Genomic_DNA"/>
</dbReference>
<feature type="region of interest" description="Disordered" evidence="1">
    <location>
        <begin position="398"/>
        <end position="466"/>
    </location>
</feature>
<feature type="region of interest" description="Disordered" evidence="1">
    <location>
        <begin position="23"/>
        <end position="72"/>
    </location>
</feature>
<comment type="caution">
    <text evidence="3">The sequence shown here is derived from an EMBL/GenBank/DDBJ whole genome shotgun (WGS) entry which is preliminary data.</text>
</comment>
<dbReference type="PANTHER" id="PTHR33223">
    <property type="entry name" value="CCHC-TYPE DOMAIN-CONTAINING PROTEIN"/>
    <property type="match status" value="1"/>
</dbReference>
<evidence type="ECO:0000313" key="3">
    <source>
        <dbReference type="EMBL" id="TVU22825.1"/>
    </source>
</evidence>
<evidence type="ECO:0000313" key="4">
    <source>
        <dbReference type="Proteomes" id="UP000324897"/>
    </source>
</evidence>
<dbReference type="AlphaFoldDB" id="A0A5J9UGE1"/>
<keyword evidence="4" id="KW-1185">Reference proteome</keyword>
<dbReference type="InterPro" id="IPR005162">
    <property type="entry name" value="Retrotrans_gag_dom"/>
</dbReference>
<gene>
    <name evidence="3" type="ORF">EJB05_32545</name>
</gene>
<dbReference type="OrthoDB" id="686606at2759"/>
<feature type="region of interest" description="Disordered" evidence="1">
    <location>
        <begin position="110"/>
        <end position="185"/>
    </location>
</feature>
<accession>A0A5J9UGE1</accession>
<protein>
    <recommendedName>
        <fullName evidence="2">Retrotransposon gag domain-containing protein</fullName>
    </recommendedName>
</protein>
<dbReference type="Pfam" id="PF03732">
    <property type="entry name" value="Retrotrans_gag"/>
    <property type="match status" value="1"/>
</dbReference>
<proteinExistence type="predicted"/>
<feature type="non-terminal residue" evidence="3">
    <location>
        <position position="1"/>
    </location>
</feature>